<accession>A0ABT0LI12</accession>
<evidence type="ECO:0000313" key="3">
    <source>
        <dbReference type="EMBL" id="MCL1127334.1"/>
    </source>
</evidence>
<evidence type="ECO:0000256" key="1">
    <source>
        <dbReference type="SAM" id="MobiDB-lite"/>
    </source>
</evidence>
<evidence type="ECO:0000313" key="4">
    <source>
        <dbReference type="Proteomes" id="UP001203423"/>
    </source>
</evidence>
<keyword evidence="4" id="KW-1185">Reference proteome</keyword>
<comment type="caution">
    <text evidence="3">The sequence shown here is derived from an EMBL/GenBank/DDBJ whole genome shotgun (WGS) entry which is preliminary data.</text>
</comment>
<proteinExistence type="predicted"/>
<feature type="signal peptide" evidence="2">
    <location>
        <begin position="1"/>
        <end position="29"/>
    </location>
</feature>
<evidence type="ECO:0008006" key="5">
    <source>
        <dbReference type="Google" id="ProtNLM"/>
    </source>
</evidence>
<protein>
    <recommendedName>
        <fullName evidence="5">Cobalt transporter</fullName>
    </recommendedName>
</protein>
<feature type="region of interest" description="Disordered" evidence="1">
    <location>
        <begin position="83"/>
        <end position="107"/>
    </location>
</feature>
<keyword evidence="2" id="KW-0732">Signal</keyword>
<dbReference type="EMBL" id="JAKIKS010000147">
    <property type="protein sequence ID" value="MCL1127334.1"/>
    <property type="molecule type" value="Genomic_DNA"/>
</dbReference>
<sequence length="149" mass="16926">MPNHNVKFTRTILLVILVCQLLTLTQAFSVQYPNGLHPMGTDIDHHHSHDYHEQKQPDVNPLKPVPHQQYAQTSLHTGHSISLVQSDNPSEWSDAAEHEHTNHAHTPVHPSIESVFVSPFFHSDTLFDDVITYQNCLYTPPLPPPHGFH</sequence>
<feature type="compositionally biased region" description="Basic and acidic residues" evidence="1">
    <location>
        <begin position="42"/>
        <end position="56"/>
    </location>
</feature>
<evidence type="ECO:0000256" key="2">
    <source>
        <dbReference type="SAM" id="SignalP"/>
    </source>
</evidence>
<feature type="chain" id="PRO_5045602007" description="Cobalt transporter" evidence="2">
    <location>
        <begin position="30"/>
        <end position="149"/>
    </location>
</feature>
<dbReference type="Proteomes" id="UP001203423">
    <property type="component" value="Unassembled WGS sequence"/>
</dbReference>
<dbReference type="RefSeq" id="WP_248942733.1">
    <property type="nucleotide sequence ID" value="NZ_JAKIKS010000147.1"/>
</dbReference>
<organism evidence="3 4">
    <name type="scientific">Shewanella surugensis</name>
    <dbReference type="NCBI Taxonomy" id="212020"/>
    <lineage>
        <taxon>Bacteria</taxon>
        <taxon>Pseudomonadati</taxon>
        <taxon>Pseudomonadota</taxon>
        <taxon>Gammaproteobacteria</taxon>
        <taxon>Alteromonadales</taxon>
        <taxon>Shewanellaceae</taxon>
        <taxon>Shewanella</taxon>
    </lineage>
</organism>
<reference evidence="3 4" key="1">
    <citation type="submission" date="2022-01" db="EMBL/GenBank/DDBJ databases">
        <title>Whole genome-based taxonomy of the Shewanellaceae.</title>
        <authorList>
            <person name="Martin-Rodriguez A.J."/>
        </authorList>
    </citation>
    <scope>NUCLEOTIDE SEQUENCE [LARGE SCALE GENOMIC DNA]</scope>
    <source>
        <strain evidence="3 4">DSM 17177</strain>
    </source>
</reference>
<gene>
    <name evidence="3" type="ORF">L2764_23375</name>
</gene>
<feature type="region of interest" description="Disordered" evidence="1">
    <location>
        <begin position="39"/>
        <end position="67"/>
    </location>
</feature>
<name>A0ABT0LI12_9GAMM</name>